<evidence type="ECO:0000313" key="3">
    <source>
        <dbReference type="WBParaSite" id="nRc.2.0.1.t47678-RA"/>
    </source>
</evidence>
<dbReference type="WBParaSite" id="nRc.2.0.1.t47678-RA">
    <property type="protein sequence ID" value="nRc.2.0.1.t47678-RA"/>
    <property type="gene ID" value="nRc.2.0.1.g47678"/>
</dbReference>
<dbReference type="Pfam" id="PF17921">
    <property type="entry name" value="Integrase_H2C2"/>
    <property type="match status" value="1"/>
</dbReference>
<dbReference type="Gene3D" id="1.10.340.70">
    <property type="match status" value="1"/>
</dbReference>
<sequence>MLLAAHHAPPPVEAITIASHEEVTCPQAANPAITTIVASLQSNNTTKHPLIFFTEDGLLYQKIKDIKQLVIPASIVDQTLHKFHHAKILNHQGSNCMLAAIKAHIWFPPMEENVRDWIKSSKICQLTTPPHIPASTTVADPAQAPLGDPGNRYCQHITASCYGFVPEMYNAPALFHYGSLDAAKIDHLAETLIAAFHNVTLMDVLPADAVDKIYPTILQIPLPVIMGDEVLSPYQFFMFHCILSDHGRSFCLGTQPNSFGHIKTLTSTMHPKLLIAKKVQKKKKKKQKDEWNKLLEVSDDEDWSLQPRSMFDDPKRLQAVVTSAMKSELTHRILESLNFPMLPMYKVAIPNRLQFETDPALPSIPHEVDDVWIECVAANQLLHDWTYQGTHYHYLPTTILSLLQVDGDWFQSLTTCMPMAALLASPCSTAEREPSFSSEPGT</sequence>
<feature type="domain" description="Integrase zinc-binding" evidence="1">
    <location>
        <begin position="71"/>
        <end position="129"/>
    </location>
</feature>
<dbReference type="InterPro" id="IPR041588">
    <property type="entry name" value="Integrase_H2C2"/>
</dbReference>
<dbReference type="Proteomes" id="UP000887565">
    <property type="component" value="Unplaced"/>
</dbReference>
<protein>
    <submittedName>
        <fullName evidence="3">Integrase zinc-binding domain-containing protein</fullName>
    </submittedName>
</protein>
<evidence type="ECO:0000313" key="2">
    <source>
        <dbReference type="Proteomes" id="UP000887565"/>
    </source>
</evidence>
<organism evidence="2 3">
    <name type="scientific">Romanomermis culicivorax</name>
    <name type="common">Nematode worm</name>
    <dbReference type="NCBI Taxonomy" id="13658"/>
    <lineage>
        <taxon>Eukaryota</taxon>
        <taxon>Metazoa</taxon>
        <taxon>Ecdysozoa</taxon>
        <taxon>Nematoda</taxon>
        <taxon>Enoplea</taxon>
        <taxon>Dorylaimia</taxon>
        <taxon>Mermithida</taxon>
        <taxon>Mermithoidea</taxon>
        <taxon>Mermithidae</taxon>
        <taxon>Romanomermis</taxon>
    </lineage>
</organism>
<dbReference type="AlphaFoldDB" id="A0A915LBE6"/>
<reference evidence="3" key="1">
    <citation type="submission" date="2022-11" db="UniProtKB">
        <authorList>
            <consortium name="WormBaseParasite"/>
        </authorList>
    </citation>
    <scope>IDENTIFICATION</scope>
</reference>
<keyword evidence="2" id="KW-1185">Reference proteome</keyword>
<accession>A0A915LBE6</accession>
<dbReference type="FunFam" id="1.10.340.70:FF:000001">
    <property type="entry name" value="Retrovirus-related Pol polyprotein from transposon gypsy-like Protein"/>
    <property type="match status" value="1"/>
</dbReference>
<evidence type="ECO:0000259" key="1">
    <source>
        <dbReference type="Pfam" id="PF17921"/>
    </source>
</evidence>
<name>A0A915LBE6_ROMCU</name>
<proteinExistence type="predicted"/>